<evidence type="ECO:0000256" key="3">
    <source>
        <dbReference type="ARBA" id="ARBA00022825"/>
    </source>
</evidence>
<accession>A0A327MS45</accession>
<dbReference type="InterPro" id="IPR036852">
    <property type="entry name" value="Peptidase_S8/S53_dom_sf"/>
</dbReference>
<evidence type="ECO:0000256" key="4">
    <source>
        <dbReference type="SAM" id="Phobius"/>
    </source>
</evidence>
<feature type="transmembrane region" description="Helical" evidence="4">
    <location>
        <begin position="21"/>
        <end position="41"/>
    </location>
</feature>
<proteinExistence type="predicted"/>
<evidence type="ECO:0000256" key="2">
    <source>
        <dbReference type="ARBA" id="ARBA00022801"/>
    </source>
</evidence>
<sequence>MREVFQDWWGFLQEDIKMKMISMWCGSVLFGAASLCLPVYATAPDYSHLIFLVKHGVSSFDNQENASGSHQSLKTLKLLVPNMRALVPSSMAGTSAERQALQRHRLDRYFIVDTHTLTEKQAEKLMGQLKQNPLVEWAEFEPRADGMEMDNGSPIVDVVQKNIPDYTGQQNYLQGPTAVRPYKIGGVNAVQAWKVAGGKGQEVRVVSSEAYHWSYDHVDLPKPYLEINDNATVGAHDTSSVGTIASQENGFGTTGIAPFAKLGFAQWNLARLVKLAEQLHAGDVVQIGVQYRYSPVDDEMDCADTCYVPVEFYLPARDTITYMTEEKGVHVVMAAANGNVNLDHPYLKKYFDRNLFDSGAIYAGAVDPKTGLRASFSDYGSRVDLFSWGWNVTTTSWTESNPTTAYVHTYSGTSSANPIIAGVLASLQGVARANGLGNIPPKVLRELLVETGYPQINGNRTEIGVQPDLDAAIKKMLADGADKPPTGRLALPEEVASGETFSAHVYAESPTNKPLTYRWTATGFVPPTGNTESMSFRAPTVTTDTRGTLSVDVSDGTHTINLAEPITIKAPAGGGECRDIPAWDAGKVYAVYAEEVAYKGKKYKQNFYNLNKQPDLHSAEFGKEWKLGVDCP</sequence>
<dbReference type="InterPro" id="IPR023828">
    <property type="entry name" value="Peptidase_S8_Ser-AS"/>
</dbReference>
<dbReference type="Gene3D" id="2.10.10.20">
    <property type="entry name" value="Carbohydrate-binding module superfamily 5/12"/>
    <property type="match status" value="1"/>
</dbReference>
<protein>
    <recommendedName>
        <fullName evidence="5">Peptidase S8/S53 domain-containing protein</fullName>
    </recommendedName>
</protein>
<gene>
    <name evidence="6" type="ORF">DOZ80_24180</name>
</gene>
<dbReference type="AlphaFoldDB" id="A0A327MS45"/>
<dbReference type="GO" id="GO:0004252">
    <property type="term" value="F:serine-type endopeptidase activity"/>
    <property type="evidence" value="ECO:0007669"/>
    <property type="project" value="InterPro"/>
</dbReference>
<name>A0A327MS45_PSEFL</name>
<evidence type="ECO:0000313" key="6">
    <source>
        <dbReference type="EMBL" id="RAI65299.1"/>
    </source>
</evidence>
<dbReference type="CDD" id="cd12215">
    <property type="entry name" value="ChiC_BD"/>
    <property type="match status" value="1"/>
</dbReference>
<dbReference type="PROSITE" id="PS00138">
    <property type="entry name" value="SUBTILASE_SER"/>
    <property type="match status" value="1"/>
</dbReference>
<dbReference type="Proteomes" id="UP000249493">
    <property type="component" value="Unassembled WGS sequence"/>
</dbReference>
<evidence type="ECO:0000259" key="5">
    <source>
        <dbReference type="Pfam" id="PF00082"/>
    </source>
</evidence>
<dbReference type="Gene3D" id="3.40.50.200">
    <property type="entry name" value="Peptidase S8/S53 domain"/>
    <property type="match status" value="1"/>
</dbReference>
<keyword evidence="3" id="KW-0720">Serine protease</keyword>
<keyword evidence="2" id="KW-0378">Hydrolase</keyword>
<reference evidence="6 7" key="1">
    <citation type="submission" date="2018-06" db="EMBL/GenBank/DDBJ databases">
        <authorList>
            <person name="Zhirakovskaya E."/>
        </authorList>
    </citation>
    <scope>NUCLEOTIDE SEQUENCE [LARGE SCALE GENOMIC DNA]</scope>
    <source>
        <strain evidence="6 7">LY3</strain>
    </source>
</reference>
<dbReference type="Pfam" id="PF00082">
    <property type="entry name" value="Peptidase_S8"/>
    <property type="match status" value="1"/>
</dbReference>
<dbReference type="EMBL" id="QLIN01000013">
    <property type="protein sequence ID" value="RAI65299.1"/>
    <property type="molecule type" value="Genomic_DNA"/>
</dbReference>
<keyword evidence="4" id="KW-1133">Transmembrane helix</keyword>
<organism evidence="6 7">
    <name type="scientific">Pseudomonas fluorescens</name>
    <dbReference type="NCBI Taxonomy" id="294"/>
    <lineage>
        <taxon>Bacteria</taxon>
        <taxon>Pseudomonadati</taxon>
        <taxon>Pseudomonadota</taxon>
        <taxon>Gammaproteobacteria</taxon>
        <taxon>Pseudomonadales</taxon>
        <taxon>Pseudomonadaceae</taxon>
        <taxon>Pseudomonas</taxon>
    </lineage>
</organism>
<dbReference type="GO" id="GO:0006508">
    <property type="term" value="P:proteolysis"/>
    <property type="evidence" value="ECO:0007669"/>
    <property type="project" value="UniProtKB-KW"/>
</dbReference>
<feature type="domain" description="Peptidase S8/S53" evidence="5">
    <location>
        <begin position="209"/>
        <end position="452"/>
    </location>
</feature>
<evidence type="ECO:0000256" key="1">
    <source>
        <dbReference type="ARBA" id="ARBA00022670"/>
    </source>
</evidence>
<comment type="caution">
    <text evidence="6">The sequence shown here is derived from an EMBL/GenBank/DDBJ whole genome shotgun (WGS) entry which is preliminary data.</text>
</comment>
<evidence type="ECO:0000313" key="7">
    <source>
        <dbReference type="Proteomes" id="UP000249493"/>
    </source>
</evidence>
<dbReference type="InterPro" id="IPR000209">
    <property type="entry name" value="Peptidase_S8/S53_dom"/>
</dbReference>
<keyword evidence="4" id="KW-0812">Transmembrane</keyword>
<keyword evidence="4" id="KW-0472">Membrane</keyword>
<dbReference type="SUPFAM" id="SSF52743">
    <property type="entry name" value="Subtilisin-like"/>
    <property type="match status" value="1"/>
</dbReference>
<keyword evidence="1" id="KW-0645">Protease</keyword>